<keyword evidence="3" id="KW-1185">Reference proteome</keyword>
<dbReference type="Gene3D" id="1.10.150.650">
    <property type="match status" value="1"/>
</dbReference>
<dbReference type="Pfam" id="PF02811">
    <property type="entry name" value="PHP"/>
    <property type="match status" value="1"/>
</dbReference>
<gene>
    <name evidence="2" type="ORF">ACFFIX_06280</name>
</gene>
<protein>
    <submittedName>
        <fullName evidence="2">PHP domain-containing protein</fullName>
    </submittedName>
</protein>
<dbReference type="Proteomes" id="UP001589854">
    <property type="component" value="Unassembled WGS sequence"/>
</dbReference>
<dbReference type="PANTHER" id="PTHR42924">
    <property type="entry name" value="EXONUCLEASE"/>
    <property type="match status" value="1"/>
</dbReference>
<evidence type="ECO:0000259" key="1">
    <source>
        <dbReference type="SMART" id="SM00481"/>
    </source>
</evidence>
<comment type="caution">
    <text evidence="2">The sequence shown here is derived from an EMBL/GenBank/DDBJ whole genome shotgun (WGS) entry which is preliminary data.</text>
</comment>
<dbReference type="Gene3D" id="3.20.20.140">
    <property type="entry name" value="Metal-dependent hydrolases"/>
    <property type="match status" value="1"/>
</dbReference>
<dbReference type="InterPro" id="IPR003141">
    <property type="entry name" value="Pol/His_phosphatase_N"/>
</dbReference>
<dbReference type="InterPro" id="IPR052018">
    <property type="entry name" value="PHP_domain"/>
</dbReference>
<evidence type="ECO:0000313" key="2">
    <source>
        <dbReference type="EMBL" id="MFC0271056.1"/>
    </source>
</evidence>
<proteinExistence type="predicted"/>
<name>A0ABV6GCB3_9BACI</name>
<dbReference type="SMART" id="SM00481">
    <property type="entry name" value="POLIIIAc"/>
    <property type="match status" value="1"/>
</dbReference>
<reference evidence="2 3" key="1">
    <citation type="submission" date="2024-09" db="EMBL/GenBank/DDBJ databases">
        <authorList>
            <person name="Sun Q."/>
            <person name="Mori K."/>
        </authorList>
    </citation>
    <scope>NUCLEOTIDE SEQUENCE [LARGE SCALE GENOMIC DNA]</scope>
    <source>
        <strain evidence="2 3">CCM 7228</strain>
    </source>
</reference>
<dbReference type="RefSeq" id="WP_378931693.1">
    <property type="nucleotide sequence ID" value="NZ_JBHLVO010000003.1"/>
</dbReference>
<dbReference type="InterPro" id="IPR004013">
    <property type="entry name" value="PHP_dom"/>
</dbReference>
<dbReference type="PANTHER" id="PTHR42924:SF3">
    <property type="entry name" value="POLYMERASE_HISTIDINOL PHOSPHATASE N-TERMINAL DOMAIN-CONTAINING PROTEIN"/>
    <property type="match status" value="1"/>
</dbReference>
<sequence length="289" mass="32341">MKIDLHCHTKISDNSYTIQDVLLLAKKNRVSHLAITDHDTTLGLESAIKLGNELGITVIPGIEISAYDFKHDTRAHILGLYIKPGHEAIEVLCQPLVEKRNEASYQMVKKLIAAGYDITWKKVQSFAEGGTGVYKQHIMHALLEKGYTDRIYGELYKKIFFRGNETQKPGIGFVPIKYINAIDAIRAIRVAGGIPVLAHPGQFNNFEAAKEWAEIGLEGIEVKHPLHSEQDEAQAREIAETYNLVQTGGSDFHGFYGDSQTTIGSVSMEMEHLKILEKRKEEISMRIGI</sequence>
<evidence type="ECO:0000313" key="3">
    <source>
        <dbReference type="Proteomes" id="UP001589854"/>
    </source>
</evidence>
<dbReference type="EMBL" id="JBHLVO010000003">
    <property type="protein sequence ID" value="MFC0271056.1"/>
    <property type="molecule type" value="Genomic_DNA"/>
</dbReference>
<dbReference type="InterPro" id="IPR016195">
    <property type="entry name" value="Pol/histidinol_Pase-like"/>
</dbReference>
<organism evidence="2 3">
    <name type="scientific">Metabacillus herbersteinensis</name>
    <dbReference type="NCBI Taxonomy" id="283816"/>
    <lineage>
        <taxon>Bacteria</taxon>
        <taxon>Bacillati</taxon>
        <taxon>Bacillota</taxon>
        <taxon>Bacilli</taxon>
        <taxon>Bacillales</taxon>
        <taxon>Bacillaceae</taxon>
        <taxon>Metabacillus</taxon>
    </lineage>
</organism>
<dbReference type="SUPFAM" id="SSF89550">
    <property type="entry name" value="PHP domain-like"/>
    <property type="match status" value="1"/>
</dbReference>
<dbReference type="CDD" id="cd07438">
    <property type="entry name" value="PHP_HisPPase_AMP"/>
    <property type="match status" value="1"/>
</dbReference>
<feature type="domain" description="Polymerase/histidinol phosphatase N-terminal" evidence="1">
    <location>
        <begin position="3"/>
        <end position="68"/>
    </location>
</feature>
<accession>A0ABV6GCB3</accession>